<evidence type="ECO:0000256" key="1">
    <source>
        <dbReference type="SAM" id="MobiDB-lite"/>
    </source>
</evidence>
<feature type="region of interest" description="Disordered" evidence="1">
    <location>
        <begin position="18"/>
        <end position="38"/>
    </location>
</feature>
<keyword evidence="2" id="KW-0732">Signal</keyword>
<feature type="compositionally biased region" description="Polar residues" evidence="1">
    <location>
        <begin position="56"/>
        <end position="79"/>
    </location>
</feature>
<dbReference type="Proteomes" id="UP001201812">
    <property type="component" value="Unassembled WGS sequence"/>
</dbReference>
<evidence type="ECO:0000256" key="2">
    <source>
        <dbReference type="SAM" id="SignalP"/>
    </source>
</evidence>
<proteinExistence type="predicted"/>
<feature type="region of interest" description="Disordered" evidence="1">
    <location>
        <begin position="52"/>
        <end position="88"/>
    </location>
</feature>
<gene>
    <name evidence="3" type="ORF">DdX_10490</name>
</gene>
<name>A0AAD4N491_9BILA</name>
<evidence type="ECO:0000313" key="3">
    <source>
        <dbReference type="EMBL" id="KAI1710791.1"/>
    </source>
</evidence>
<reference evidence="3" key="1">
    <citation type="submission" date="2022-01" db="EMBL/GenBank/DDBJ databases">
        <title>Genome Sequence Resource for Two Populations of Ditylenchus destructor, the Migratory Endoparasitic Phytonematode.</title>
        <authorList>
            <person name="Zhang H."/>
            <person name="Lin R."/>
            <person name="Xie B."/>
        </authorList>
    </citation>
    <scope>NUCLEOTIDE SEQUENCE</scope>
    <source>
        <strain evidence="3">BazhouSP</strain>
    </source>
</reference>
<organism evidence="3 4">
    <name type="scientific">Ditylenchus destructor</name>
    <dbReference type="NCBI Taxonomy" id="166010"/>
    <lineage>
        <taxon>Eukaryota</taxon>
        <taxon>Metazoa</taxon>
        <taxon>Ecdysozoa</taxon>
        <taxon>Nematoda</taxon>
        <taxon>Chromadorea</taxon>
        <taxon>Rhabditida</taxon>
        <taxon>Tylenchina</taxon>
        <taxon>Tylenchomorpha</taxon>
        <taxon>Sphaerularioidea</taxon>
        <taxon>Anguinidae</taxon>
        <taxon>Anguininae</taxon>
        <taxon>Ditylenchus</taxon>
    </lineage>
</organism>
<comment type="caution">
    <text evidence="3">The sequence shown here is derived from an EMBL/GenBank/DDBJ whole genome shotgun (WGS) entry which is preliminary data.</text>
</comment>
<dbReference type="EMBL" id="JAKKPZ010000024">
    <property type="protein sequence ID" value="KAI1710791.1"/>
    <property type="molecule type" value="Genomic_DNA"/>
</dbReference>
<sequence>MKLYISFFAILLVTIGEAQSEDNEPTPNTDLPSTGDFFPDIPGITMINTPADLLTKGSTKPASNGTEVTETATGSNNHTDTTETDGHNFAASTRPFWLQKLIITATTCLAFLAARK</sequence>
<accession>A0AAD4N491</accession>
<evidence type="ECO:0000313" key="4">
    <source>
        <dbReference type="Proteomes" id="UP001201812"/>
    </source>
</evidence>
<dbReference type="AlphaFoldDB" id="A0AAD4N491"/>
<keyword evidence="4" id="KW-1185">Reference proteome</keyword>
<protein>
    <submittedName>
        <fullName evidence="3">Uncharacterized protein</fullName>
    </submittedName>
</protein>
<feature type="signal peptide" evidence="2">
    <location>
        <begin position="1"/>
        <end position="20"/>
    </location>
</feature>
<feature type="chain" id="PRO_5041952966" evidence="2">
    <location>
        <begin position="21"/>
        <end position="116"/>
    </location>
</feature>